<dbReference type="InterPro" id="IPR004843">
    <property type="entry name" value="Calcineurin-like_PHP"/>
</dbReference>
<dbReference type="SUPFAM" id="SSF56300">
    <property type="entry name" value="Metallo-dependent phosphatases"/>
    <property type="match status" value="1"/>
</dbReference>
<reference evidence="2 3" key="1">
    <citation type="submission" date="2020-05" db="EMBL/GenBank/DDBJ databases">
        <title>MicrobeNet Type strains.</title>
        <authorList>
            <person name="Nicholson A.C."/>
        </authorList>
    </citation>
    <scope>NUCLEOTIDE SEQUENCE [LARGE SCALE GENOMIC DNA]</scope>
    <source>
        <strain evidence="2 3">JCM 14547</strain>
    </source>
</reference>
<dbReference type="PANTHER" id="PTHR31302">
    <property type="entry name" value="TRANSMEMBRANE PROTEIN WITH METALLOPHOSPHOESTERASE DOMAIN-RELATED"/>
    <property type="match status" value="1"/>
</dbReference>
<dbReference type="GO" id="GO:0009245">
    <property type="term" value="P:lipid A biosynthetic process"/>
    <property type="evidence" value="ECO:0007669"/>
    <property type="project" value="TreeGrafter"/>
</dbReference>
<dbReference type="PANTHER" id="PTHR31302:SF20">
    <property type="entry name" value="CONSERVED PROTEIN"/>
    <property type="match status" value="1"/>
</dbReference>
<dbReference type="InterPro" id="IPR051158">
    <property type="entry name" value="Metallophosphoesterase_sf"/>
</dbReference>
<sequence>MPSARARPRSGAAAAARGAALALAGVTGAGLAALAWGAGYEVRAPRLRRVEVPVLPPGARPLRVLHLSDLHMTPDQRVVPRWVAGLADLEPDLVVDTGDNLAALDAVPAVLRSLDRLLDRPGVFVLGSNDRYVPGRVNPLGYLGGPSRLAPRRQPLPTEDLVRGLVDRGWVDLDDARTTLELGGLRVDLVGVDDAHIGLDHYDAVRAPADPSADVSLGVMHAPYRRVLDPMARDGLDLLLAGHTHGGQVCVPLLGALVTNCDLPRRCASGLHRWRAGHGPVAPPAPEGARADERADETWLHVSAGLGTSPYARVRFACPPEATLLRLVPRAG</sequence>
<feature type="domain" description="Calcineurin-like phosphoesterase" evidence="1">
    <location>
        <begin position="62"/>
        <end position="246"/>
    </location>
</feature>
<evidence type="ECO:0000259" key="1">
    <source>
        <dbReference type="Pfam" id="PF00149"/>
    </source>
</evidence>
<dbReference type="Gene3D" id="3.60.21.10">
    <property type="match status" value="1"/>
</dbReference>
<name>A0A849BMX2_9ACTN</name>
<proteinExistence type="predicted"/>
<protein>
    <submittedName>
        <fullName evidence="2">Metallophosphoesterase</fullName>
    </submittedName>
</protein>
<organism evidence="2 3">
    <name type="scientific">Pseudokineococcus marinus</name>
    <dbReference type="NCBI Taxonomy" id="351215"/>
    <lineage>
        <taxon>Bacteria</taxon>
        <taxon>Bacillati</taxon>
        <taxon>Actinomycetota</taxon>
        <taxon>Actinomycetes</taxon>
        <taxon>Kineosporiales</taxon>
        <taxon>Kineosporiaceae</taxon>
        <taxon>Pseudokineococcus</taxon>
    </lineage>
</organism>
<evidence type="ECO:0000313" key="3">
    <source>
        <dbReference type="Proteomes" id="UP000555552"/>
    </source>
</evidence>
<gene>
    <name evidence="2" type="ORF">HLB09_06440</name>
</gene>
<dbReference type="Pfam" id="PF00149">
    <property type="entry name" value="Metallophos"/>
    <property type="match status" value="1"/>
</dbReference>
<accession>A0A849BMX2</accession>
<dbReference type="InterPro" id="IPR029052">
    <property type="entry name" value="Metallo-depent_PP-like"/>
</dbReference>
<dbReference type="GO" id="GO:0008758">
    <property type="term" value="F:UDP-2,3-diacylglucosamine hydrolase activity"/>
    <property type="evidence" value="ECO:0007669"/>
    <property type="project" value="TreeGrafter"/>
</dbReference>
<dbReference type="EMBL" id="JABEMA010000064">
    <property type="protein sequence ID" value="NNH22735.1"/>
    <property type="molecule type" value="Genomic_DNA"/>
</dbReference>
<keyword evidence="3" id="KW-1185">Reference proteome</keyword>
<evidence type="ECO:0000313" key="2">
    <source>
        <dbReference type="EMBL" id="NNH22735.1"/>
    </source>
</evidence>
<dbReference type="Proteomes" id="UP000555552">
    <property type="component" value="Unassembled WGS sequence"/>
</dbReference>
<dbReference type="GO" id="GO:0016020">
    <property type="term" value="C:membrane"/>
    <property type="evidence" value="ECO:0007669"/>
    <property type="project" value="GOC"/>
</dbReference>
<dbReference type="AlphaFoldDB" id="A0A849BMX2"/>
<comment type="caution">
    <text evidence="2">The sequence shown here is derived from an EMBL/GenBank/DDBJ whole genome shotgun (WGS) entry which is preliminary data.</text>
</comment>